<feature type="domain" description="T6SS Phospholipase effector Tle1-like catalytic" evidence="1">
    <location>
        <begin position="4"/>
        <end position="260"/>
    </location>
</feature>
<dbReference type="Proteomes" id="UP000315700">
    <property type="component" value="Chromosome"/>
</dbReference>
<dbReference type="Pfam" id="PF09994">
    <property type="entry name" value="T6SS_Tle1-like_cat"/>
    <property type="match status" value="1"/>
</dbReference>
<evidence type="ECO:0000313" key="3">
    <source>
        <dbReference type="Proteomes" id="UP000315700"/>
    </source>
</evidence>
<dbReference type="RefSeq" id="WP_145034517.1">
    <property type="nucleotide sequence ID" value="NZ_CP036271.1"/>
</dbReference>
<organism evidence="2 3">
    <name type="scientific">Caulifigura coniformis</name>
    <dbReference type="NCBI Taxonomy" id="2527983"/>
    <lineage>
        <taxon>Bacteria</taxon>
        <taxon>Pseudomonadati</taxon>
        <taxon>Planctomycetota</taxon>
        <taxon>Planctomycetia</taxon>
        <taxon>Planctomycetales</taxon>
        <taxon>Planctomycetaceae</taxon>
        <taxon>Caulifigura</taxon>
    </lineage>
</organism>
<sequence length="364" mass="41573">MGQNIVLCCDGTGNEISGNPSNILRLFHTLERTPEQVLYYDGGVGTLIDPMSMTRFRKWMRRKLDAAIGHSLRGNFCNAYRFLAEHYQPGDRIFLFGFSRGAYTVRALAGAIYRFGILRPELSRLAEFAWTSFSDELDNLSREDLFEAAARFKKHFAVEPQSRVHFMGVFDTVSSLGWIWDSRTLLNTDHNPAIDHIRHAMALDECRGNFRIDRFMPKKADQHLSMKEVWFPGVHSDIGGGYPEKESGLSKCALEWMLREAADLGAVVNPQRRSDVLGGAKGMCAPNPLGPIHQSLTGFWRGLEWLPRRAWCRSRKRMVWFPPNRGRSRTYDDPVCLHQSVEARMNAIPDYGRRLRGTAYVVEQ</sequence>
<evidence type="ECO:0000259" key="1">
    <source>
        <dbReference type="Pfam" id="PF09994"/>
    </source>
</evidence>
<dbReference type="EMBL" id="CP036271">
    <property type="protein sequence ID" value="QDT57135.1"/>
    <property type="molecule type" value="Genomic_DNA"/>
</dbReference>
<dbReference type="KEGG" id="ccos:Pan44_52020"/>
<dbReference type="PANTHER" id="PTHR33840">
    <property type="match status" value="1"/>
</dbReference>
<dbReference type="InterPro" id="IPR018712">
    <property type="entry name" value="Tle1-like_cat"/>
</dbReference>
<name>A0A517SLZ1_9PLAN</name>
<protein>
    <recommendedName>
        <fullName evidence="1">T6SS Phospholipase effector Tle1-like catalytic domain-containing protein</fullName>
    </recommendedName>
</protein>
<reference evidence="2 3" key="1">
    <citation type="submission" date="2019-02" db="EMBL/GenBank/DDBJ databases">
        <title>Deep-cultivation of Planctomycetes and their phenomic and genomic characterization uncovers novel biology.</title>
        <authorList>
            <person name="Wiegand S."/>
            <person name="Jogler M."/>
            <person name="Boedeker C."/>
            <person name="Pinto D."/>
            <person name="Vollmers J."/>
            <person name="Rivas-Marin E."/>
            <person name="Kohn T."/>
            <person name="Peeters S.H."/>
            <person name="Heuer A."/>
            <person name="Rast P."/>
            <person name="Oberbeckmann S."/>
            <person name="Bunk B."/>
            <person name="Jeske O."/>
            <person name="Meyerdierks A."/>
            <person name="Storesund J.E."/>
            <person name="Kallscheuer N."/>
            <person name="Luecker S."/>
            <person name="Lage O.M."/>
            <person name="Pohl T."/>
            <person name="Merkel B.J."/>
            <person name="Hornburger P."/>
            <person name="Mueller R.-W."/>
            <person name="Bruemmer F."/>
            <person name="Labrenz M."/>
            <person name="Spormann A.M."/>
            <person name="Op den Camp H."/>
            <person name="Overmann J."/>
            <person name="Amann R."/>
            <person name="Jetten M.S.M."/>
            <person name="Mascher T."/>
            <person name="Medema M.H."/>
            <person name="Devos D.P."/>
            <person name="Kaster A.-K."/>
            <person name="Ovreas L."/>
            <person name="Rohde M."/>
            <person name="Galperin M.Y."/>
            <person name="Jogler C."/>
        </authorList>
    </citation>
    <scope>NUCLEOTIDE SEQUENCE [LARGE SCALE GENOMIC DNA]</scope>
    <source>
        <strain evidence="2 3">Pan44</strain>
    </source>
</reference>
<evidence type="ECO:0000313" key="2">
    <source>
        <dbReference type="EMBL" id="QDT57135.1"/>
    </source>
</evidence>
<dbReference type="OrthoDB" id="4378831at2"/>
<dbReference type="PANTHER" id="PTHR33840:SF1">
    <property type="entry name" value="TLE1 PHOSPHOLIPASE DOMAIN-CONTAINING PROTEIN"/>
    <property type="match status" value="1"/>
</dbReference>
<dbReference type="InParanoid" id="A0A517SLZ1"/>
<accession>A0A517SLZ1</accession>
<gene>
    <name evidence="2" type="ORF">Pan44_52020</name>
</gene>
<dbReference type="InterPro" id="IPR029058">
    <property type="entry name" value="AB_hydrolase_fold"/>
</dbReference>
<proteinExistence type="predicted"/>
<dbReference type="AlphaFoldDB" id="A0A517SLZ1"/>
<keyword evidence="3" id="KW-1185">Reference proteome</keyword>
<dbReference type="SUPFAM" id="SSF53474">
    <property type="entry name" value="alpha/beta-Hydrolases"/>
    <property type="match status" value="1"/>
</dbReference>